<evidence type="ECO:0000256" key="5">
    <source>
        <dbReference type="ARBA" id="ARBA00023163"/>
    </source>
</evidence>
<keyword evidence="4 7" id="KW-0010">Activator</keyword>
<dbReference type="STRING" id="1141098.A0A1Y2DL94"/>
<feature type="compositionally biased region" description="Polar residues" evidence="8">
    <location>
        <begin position="159"/>
        <end position="168"/>
    </location>
</feature>
<dbReference type="Proteomes" id="UP000193689">
    <property type="component" value="Unassembled WGS sequence"/>
</dbReference>
<feature type="region of interest" description="Disordered" evidence="8">
    <location>
        <begin position="721"/>
        <end position="741"/>
    </location>
</feature>
<evidence type="ECO:0000313" key="11">
    <source>
        <dbReference type="Proteomes" id="UP000193689"/>
    </source>
</evidence>
<evidence type="ECO:0000313" key="10">
    <source>
        <dbReference type="EMBL" id="ORY59495.1"/>
    </source>
</evidence>
<evidence type="ECO:0000259" key="9">
    <source>
        <dbReference type="Pfam" id="PF10744"/>
    </source>
</evidence>
<dbReference type="OrthoDB" id="5310959at2759"/>
<evidence type="ECO:0000256" key="1">
    <source>
        <dbReference type="ARBA" id="ARBA00004123"/>
    </source>
</evidence>
<keyword evidence="5 7" id="KW-0804">Transcription</keyword>
<name>A0A1Y2DL94_9PEZI</name>
<comment type="similarity">
    <text evidence="2 7">Belongs to the Mediator complex subunit 1 family.</text>
</comment>
<dbReference type="PANTHER" id="PTHR35041">
    <property type="entry name" value="MEDIATOR OF RNA POLYMERASE II TRANSCRIPTION SUBUNIT 1"/>
    <property type="match status" value="1"/>
</dbReference>
<evidence type="ECO:0000256" key="6">
    <source>
        <dbReference type="ARBA" id="ARBA00023242"/>
    </source>
</evidence>
<comment type="caution">
    <text evidence="10">The sequence shown here is derived from an EMBL/GenBank/DDBJ whole genome shotgun (WGS) entry which is preliminary data.</text>
</comment>
<keyword evidence="6 7" id="KW-0539">Nucleus</keyword>
<evidence type="ECO:0000256" key="7">
    <source>
        <dbReference type="RuleBase" id="RU364059"/>
    </source>
</evidence>
<evidence type="ECO:0000256" key="8">
    <source>
        <dbReference type="SAM" id="MobiDB-lite"/>
    </source>
</evidence>
<keyword evidence="11" id="KW-1185">Reference proteome</keyword>
<dbReference type="InParanoid" id="A0A1Y2DL94"/>
<proteinExistence type="inferred from homology"/>
<dbReference type="InterPro" id="IPR019680">
    <property type="entry name" value="Mediator_Med1"/>
</dbReference>
<dbReference type="Pfam" id="PF10744">
    <property type="entry name" value="Med1"/>
    <property type="match status" value="1"/>
</dbReference>
<reference evidence="10 11" key="1">
    <citation type="submission" date="2016-07" db="EMBL/GenBank/DDBJ databases">
        <title>Pervasive Adenine N6-methylation of Active Genes in Fungi.</title>
        <authorList>
            <consortium name="DOE Joint Genome Institute"/>
            <person name="Mondo S.J."/>
            <person name="Dannebaum R.O."/>
            <person name="Kuo R.C."/>
            <person name="Labutti K."/>
            <person name="Haridas S."/>
            <person name="Kuo A."/>
            <person name="Salamov A."/>
            <person name="Ahrendt S.R."/>
            <person name="Lipzen A."/>
            <person name="Sullivan W."/>
            <person name="Andreopoulos W.B."/>
            <person name="Clum A."/>
            <person name="Lindquist E."/>
            <person name="Daum C."/>
            <person name="Ramamoorthy G.K."/>
            <person name="Gryganskyi A."/>
            <person name="Culley D."/>
            <person name="Magnuson J.K."/>
            <person name="James T.Y."/>
            <person name="O'Malley M.A."/>
            <person name="Stajich J.E."/>
            <person name="Spatafora J.W."/>
            <person name="Visel A."/>
            <person name="Grigoriev I.V."/>
        </authorList>
    </citation>
    <scope>NUCLEOTIDE SEQUENCE [LARGE SCALE GENOMIC DNA]</scope>
    <source>
        <strain evidence="10 11">CBS 129021</strain>
    </source>
</reference>
<dbReference type="GO" id="GO:0016592">
    <property type="term" value="C:mediator complex"/>
    <property type="evidence" value="ECO:0007669"/>
    <property type="project" value="InterPro"/>
</dbReference>
<protein>
    <recommendedName>
        <fullName evidence="7">Mediator of RNA polymerase II transcription subunit 1</fullName>
    </recommendedName>
    <alternativeName>
        <fullName evidence="7">Mediator complex subunit 1</fullName>
    </alternativeName>
</protein>
<evidence type="ECO:0000256" key="3">
    <source>
        <dbReference type="ARBA" id="ARBA00023015"/>
    </source>
</evidence>
<keyword evidence="3 7" id="KW-0805">Transcription regulation</keyword>
<dbReference type="GeneID" id="63774915"/>
<dbReference type="EMBL" id="MCFJ01000013">
    <property type="protein sequence ID" value="ORY59495.1"/>
    <property type="molecule type" value="Genomic_DNA"/>
</dbReference>
<feature type="region of interest" description="Disordered" evidence="8">
    <location>
        <begin position="152"/>
        <end position="224"/>
    </location>
</feature>
<comment type="subcellular location">
    <subcellularLocation>
        <location evidence="1 7">Nucleus</location>
    </subcellularLocation>
</comment>
<dbReference type="GO" id="GO:0003712">
    <property type="term" value="F:transcription coregulator activity"/>
    <property type="evidence" value="ECO:0007669"/>
    <property type="project" value="InterPro"/>
</dbReference>
<dbReference type="AlphaFoldDB" id="A0A1Y2DL94"/>
<sequence>MERKQSVLQKDRKLVSYFFDSSSRIETTRGSCHDIDLVTKRHLYVAVVKSVWSKGKIMDKYPITQFENAEYFFILELRVVASQFNAAPTMAKLFTRLYCIDPGQSSVACDSFIRLESEIGKAFLSEGSGVCCNTSLPHSLLEIKPAKPFMMSTPMRHGLSQQGRTPSQLAGAAPTPPVSTPFSNSQTQAAFSPPQGSRTSPQQVKKSPATSATLKGMPDSSTAVNFDSPSGTAALGALGIHGMDLNLDAISMGALGLGRADEDDRKKRMDALVHMLKAAGKGRVSNEGLERLARSIGLESLWEDNPAGGPLSKTLVLAGTGLALEIVITNHVVQNVSLTLPESTISIQHHTGKAADMLLRGLKLGPNQSPLTKTLEQFQPNLERLATLDKLSVLPALNCCDAVAGIYESLLKLHNWDMQKLREDPAMRGKTDEALKIAALCTQHGYPQMHARDRIGLSFDYWKERRRIPSTTVDKEDIKTWSMLVDCAPKEDLVYFPIRVSDSWISDAVEKTNLNNDEILAANGPVLDWQEPGSTFLHSDEAKVDTSMQADPSLTPGPKLPDVIFMATFDPPVTVTFPVAQQIYSLSGAPAPEHPAMATFDALIFPITPGSIYDPSEPRSITRLQPVSTFPGKTEKDIRVHKNTLFIYKGVYGQMLTKVPFHHPRQLVEMLPSLRQYAFLSTLLAKSFKPKPGFVEIADEKPKANSETTAIDDFKSFASQSTGESGEVHRGANGTTTQPPSPPALEVDITLAAHPVPRLQVVFPFRSRTANIMLEIHLGGKVHIVSDNVFDSGGSDEQVGGMDSAGGSKVKGKWYSPAQWASMLELTEDLGVWCEYIKHKLE</sequence>
<comment type="function">
    <text evidence="7">Component of the Mediator complex, a coactivator involved in the regulated transcription of nearly all RNA polymerase II-dependent genes. Mediator functions as a bridge to convey information from gene-specific regulatory proteins to the basal RNA polymerase II transcription machinery. Mediator is recruited to promoters by direct interactions with regulatory proteins and serves as a scaffold for the assembly of a functional preinitiation complex with RNA polymerase II and the general transcription factors.</text>
</comment>
<evidence type="ECO:0000256" key="4">
    <source>
        <dbReference type="ARBA" id="ARBA00023159"/>
    </source>
</evidence>
<gene>
    <name evidence="10" type="ORF">BCR38DRAFT_412510</name>
</gene>
<dbReference type="RefSeq" id="XP_040712069.1">
    <property type="nucleotide sequence ID" value="XM_040858703.1"/>
</dbReference>
<accession>A0A1Y2DL94</accession>
<organism evidence="10 11">
    <name type="scientific">Pseudomassariella vexata</name>
    <dbReference type="NCBI Taxonomy" id="1141098"/>
    <lineage>
        <taxon>Eukaryota</taxon>
        <taxon>Fungi</taxon>
        <taxon>Dikarya</taxon>
        <taxon>Ascomycota</taxon>
        <taxon>Pezizomycotina</taxon>
        <taxon>Sordariomycetes</taxon>
        <taxon>Xylariomycetidae</taxon>
        <taxon>Amphisphaeriales</taxon>
        <taxon>Pseudomassariaceae</taxon>
        <taxon>Pseudomassariella</taxon>
    </lineage>
</organism>
<feature type="compositionally biased region" description="Polar residues" evidence="8">
    <location>
        <begin position="180"/>
        <end position="224"/>
    </location>
</feature>
<dbReference type="PANTHER" id="PTHR35041:SF4">
    <property type="entry name" value="MEDIATOR OF RNA POLYMERASE II TRANSCRIPTION SUBUNIT 1"/>
    <property type="match status" value="1"/>
</dbReference>
<dbReference type="GO" id="GO:0045944">
    <property type="term" value="P:positive regulation of transcription by RNA polymerase II"/>
    <property type="evidence" value="ECO:0007669"/>
    <property type="project" value="UniProtKB-ARBA"/>
</dbReference>
<feature type="domain" description="Mediator complex subunit Med1" evidence="9">
    <location>
        <begin position="271"/>
        <end position="689"/>
    </location>
</feature>
<evidence type="ECO:0000256" key="2">
    <source>
        <dbReference type="ARBA" id="ARBA00006210"/>
    </source>
</evidence>